<reference evidence="9" key="2">
    <citation type="submission" date="2020-09" db="EMBL/GenBank/DDBJ databases">
        <authorList>
            <person name="Sun Q."/>
            <person name="Zhou Y."/>
        </authorList>
    </citation>
    <scope>NUCLEOTIDE SEQUENCE</scope>
    <source>
        <strain evidence="9">CGMCC 1.15371</strain>
    </source>
</reference>
<evidence type="ECO:0000256" key="6">
    <source>
        <dbReference type="RuleBase" id="RU000553"/>
    </source>
</evidence>
<dbReference type="Gene3D" id="3.30.70.100">
    <property type="match status" value="1"/>
</dbReference>
<organism evidence="9 10">
    <name type="scientific">Pullulanibacillus camelliae</name>
    <dbReference type="NCBI Taxonomy" id="1707096"/>
    <lineage>
        <taxon>Bacteria</taxon>
        <taxon>Bacillati</taxon>
        <taxon>Bacillota</taxon>
        <taxon>Bacilli</taxon>
        <taxon>Bacillales</taxon>
        <taxon>Sporolactobacillaceae</taxon>
        <taxon>Pullulanibacillus</taxon>
    </lineage>
</organism>
<protein>
    <recommendedName>
        <fullName evidence="3 5">Acylphosphatase</fullName>
        <ecNumber evidence="2 5">3.6.1.7</ecNumber>
    </recommendedName>
</protein>
<gene>
    <name evidence="9" type="primary">acyP</name>
    <name evidence="9" type="ORF">GCM10011391_25150</name>
</gene>
<dbReference type="GO" id="GO:0003998">
    <property type="term" value="F:acylphosphatase activity"/>
    <property type="evidence" value="ECO:0007669"/>
    <property type="project" value="UniProtKB-EC"/>
</dbReference>
<dbReference type="AlphaFoldDB" id="A0A8J2YIR5"/>
<evidence type="ECO:0000256" key="5">
    <source>
        <dbReference type="PROSITE-ProRule" id="PRU00520"/>
    </source>
</evidence>
<evidence type="ECO:0000259" key="8">
    <source>
        <dbReference type="PROSITE" id="PS51160"/>
    </source>
</evidence>
<dbReference type="InterPro" id="IPR017968">
    <property type="entry name" value="Acylphosphatase_CS"/>
</dbReference>
<evidence type="ECO:0000256" key="1">
    <source>
        <dbReference type="ARBA" id="ARBA00005614"/>
    </source>
</evidence>
<evidence type="ECO:0000256" key="7">
    <source>
        <dbReference type="RuleBase" id="RU004168"/>
    </source>
</evidence>
<proteinExistence type="inferred from homology"/>
<dbReference type="InterPro" id="IPR036046">
    <property type="entry name" value="Acylphosphatase-like_dom_sf"/>
</dbReference>
<dbReference type="InterPro" id="IPR020456">
    <property type="entry name" value="Acylphosphatase"/>
</dbReference>
<dbReference type="InterPro" id="IPR001792">
    <property type="entry name" value="Acylphosphatase-like_dom"/>
</dbReference>
<dbReference type="PANTHER" id="PTHR47268">
    <property type="entry name" value="ACYLPHOSPHATASE"/>
    <property type="match status" value="1"/>
</dbReference>
<comment type="caution">
    <text evidence="9">The sequence shown here is derived from an EMBL/GenBank/DDBJ whole genome shotgun (WGS) entry which is preliminary data.</text>
</comment>
<dbReference type="PROSITE" id="PS00151">
    <property type="entry name" value="ACYLPHOSPHATASE_2"/>
    <property type="match status" value="1"/>
</dbReference>
<dbReference type="PANTHER" id="PTHR47268:SF4">
    <property type="entry name" value="ACYLPHOSPHATASE"/>
    <property type="match status" value="1"/>
</dbReference>
<dbReference type="Pfam" id="PF00708">
    <property type="entry name" value="Acylphosphatase"/>
    <property type="match status" value="1"/>
</dbReference>
<keyword evidence="10" id="KW-1185">Reference proteome</keyword>
<sequence>MEQRLHIIVKGLVQGVGFRYFTQSNAVKHQLKGWVRNLTNGDVEIDVQGASSNLEHFINAIKAGPPYGRIDAIHINDDSLPLKGYTTFNITY</sequence>
<reference evidence="9" key="1">
    <citation type="journal article" date="2014" name="Int. J. Syst. Evol. Microbiol.">
        <title>Complete genome sequence of Corynebacterium casei LMG S-19264T (=DSM 44701T), isolated from a smear-ripened cheese.</title>
        <authorList>
            <consortium name="US DOE Joint Genome Institute (JGI-PGF)"/>
            <person name="Walter F."/>
            <person name="Albersmeier A."/>
            <person name="Kalinowski J."/>
            <person name="Ruckert C."/>
        </authorList>
    </citation>
    <scope>NUCLEOTIDE SEQUENCE</scope>
    <source>
        <strain evidence="9">CGMCC 1.15371</strain>
    </source>
</reference>
<feature type="active site" evidence="5">
    <location>
        <position position="19"/>
    </location>
</feature>
<feature type="domain" description="Acylphosphatase-like" evidence="8">
    <location>
        <begin position="4"/>
        <end position="92"/>
    </location>
</feature>
<evidence type="ECO:0000256" key="4">
    <source>
        <dbReference type="ARBA" id="ARBA00047645"/>
    </source>
</evidence>
<dbReference type="PROSITE" id="PS00150">
    <property type="entry name" value="ACYLPHOSPHATASE_1"/>
    <property type="match status" value="1"/>
</dbReference>
<comment type="catalytic activity">
    <reaction evidence="4 5 6">
        <text>an acyl phosphate + H2O = a carboxylate + phosphate + H(+)</text>
        <dbReference type="Rhea" id="RHEA:14965"/>
        <dbReference type="ChEBI" id="CHEBI:15377"/>
        <dbReference type="ChEBI" id="CHEBI:15378"/>
        <dbReference type="ChEBI" id="CHEBI:29067"/>
        <dbReference type="ChEBI" id="CHEBI:43474"/>
        <dbReference type="ChEBI" id="CHEBI:59918"/>
        <dbReference type="EC" id="3.6.1.7"/>
    </reaction>
</comment>
<keyword evidence="5 6" id="KW-0378">Hydrolase</keyword>
<dbReference type="PROSITE" id="PS51160">
    <property type="entry name" value="ACYLPHOSPHATASE_3"/>
    <property type="match status" value="1"/>
</dbReference>
<dbReference type="RefSeq" id="WP_229672582.1">
    <property type="nucleotide sequence ID" value="NZ_BMIR01000011.1"/>
</dbReference>
<feature type="active site" evidence="5">
    <location>
        <position position="37"/>
    </location>
</feature>
<evidence type="ECO:0000256" key="2">
    <source>
        <dbReference type="ARBA" id="ARBA00012150"/>
    </source>
</evidence>
<comment type="similarity">
    <text evidence="1 7">Belongs to the acylphosphatase family.</text>
</comment>
<accession>A0A8J2YIR5</accession>
<name>A0A8J2YIR5_9BACL</name>
<dbReference type="EMBL" id="BMIR01000011">
    <property type="protein sequence ID" value="GGE45299.1"/>
    <property type="molecule type" value="Genomic_DNA"/>
</dbReference>
<dbReference type="Proteomes" id="UP000628775">
    <property type="component" value="Unassembled WGS sequence"/>
</dbReference>
<evidence type="ECO:0000313" key="9">
    <source>
        <dbReference type="EMBL" id="GGE45299.1"/>
    </source>
</evidence>
<dbReference type="EC" id="3.6.1.7" evidence="2 5"/>
<evidence type="ECO:0000313" key="10">
    <source>
        <dbReference type="Proteomes" id="UP000628775"/>
    </source>
</evidence>
<dbReference type="SUPFAM" id="SSF54975">
    <property type="entry name" value="Acylphosphatase/BLUF domain-like"/>
    <property type="match status" value="1"/>
</dbReference>
<evidence type="ECO:0000256" key="3">
    <source>
        <dbReference type="ARBA" id="ARBA00015991"/>
    </source>
</evidence>